<dbReference type="InterPro" id="IPR013784">
    <property type="entry name" value="Carb-bd-like_fold"/>
</dbReference>
<dbReference type="Pfam" id="PF13620">
    <property type="entry name" value="CarboxypepD_reg"/>
    <property type="match status" value="1"/>
</dbReference>
<dbReference type="Proteomes" id="UP000317093">
    <property type="component" value="Chromosome"/>
</dbReference>
<keyword evidence="3" id="KW-1185">Reference proteome</keyword>
<dbReference type="SUPFAM" id="SSF49452">
    <property type="entry name" value="Starch-binding domain-like"/>
    <property type="match status" value="1"/>
</dbReference>
<evidence type="ECO:0000313" key="3">
    <source>
        <dbReference type="Proteomes" id="UP000317093"/>
    </source>
</evidence>
<dbReference type="GO" id="GO:0030246">
    <property type="term" value="F:carbohydrate binding"/>
    <property type="evidence" value="ECO:0007669"/>
    <property type="project" value="InterPro"/>
</dbReference>
<proteinExistence type="predicted"/>
<evidence type="ECO:0008006" key="4">
    <source>
        <dbReference type="Google" id="ProtNLM"/>
    </source>
</evidence>
<evidence type="ECO:0000313" key="2">
    <source>
        <dbReference type="EMBL" id="QDU62453.1"/>
    </source>
</evidence>
<gene>
    <name evidence="2" type="ORF">Pan216_33200</name>
</gene>
<reference evidence="2 3" key="1">
    <citation type="submission" date="2019-02" db="EMBL/GenBank/DDBJ databases">
        <title>Deep-cultivation of Planctomycetes and their phenomic and genomic characterization uncovers novel biology.</title>
        <authorList>
            <person name="Wiegand S."/>
            <person name="Jogler M."/>
            <person name="Boedeker C."/>
            <person name="Pinto D."/>
            <person name="Vollmers J."/>
            <person name="Rivas-Marin E."/>
            <person name="Kohn T."/>
            <person name="Peeters S.H."/>
            <person name="Heuer A."/>
            <person name="Rast P."/>
            <person name="Oberbeckmann S."/>
            <person name="Bunk B."/>
            <person name="Jeske O."/>
            <person name="Meyerdierks A."/>
            <person name="Storesund J.E."/>
            <person name="Kallscheuer N."/>
            <person name="Luecker S."/>
            <person name="Lage O.M."/>
            <person name="Pohl T."/>
            <person name="Merkel B.J."/>
            <person name="Hornburger P."/>
            <person name="Mueller R.-W."/>
            <person name="Bruemmer F."/>
            <person name="Labrenz M."/>
            <person name="Spormann A.M."/>
            <person name="Op den Camp H."/>
            <person name="Overmann J."/>
            <person name="Amann R."/>
            <person name="Jetten M.S.M."/>
            <person name="Mascher T."/>
            <person name="Medema M.H."/>
            <person name="Devos D.P."/>
            <person name="Kaster A.-K."/>
            <person name="Ovreas L."/>
            <person name="Rohde M."/>
            <person name="Galperin M.Y."/>
            <person name="Jogler C."/>
        </authorList>
    </citation>
    <scope>NUCLEOTIDE SEQUENCE [LARGE SCALE GENOMIC DNA]</scope>
    <source>
        <strain evidence="2 3">Pan216</strain>
    </source>
</reference>
<name>A0A518B651_9BACT</name>
<dbReference type="Gene3D" id="2.60.40.1120">
    <property type="entry name" value="Carboxypeptidase-like, regulatory domain"/>
    <property type="match status" value="1"/>
</dbReference>
<evidence type="ECO:0000256" key="1">
    <source>
        <dbReference type="SAM" id="MobiDB-lite"/>
    </source>
</evidence>
<dbReference type="KEGG" id="knv:Pan216_33200"/>
<organism evidence="2 3">
    <name type="scientific">Kolteria novifilia</name>
    <dbReference type="NCBI Taxonomy" id="2527975"/>
    <lineage>
        <taxon>Bacteria</taxon>
        <taxon>Pseudomonadati</taxon>
        <taxon>Planctomycetota</taxon>
        <taxon>Planctomycetia</taxon>
        <taxon>Kolteriales</taxon>
        <taxon>Kolteriaceae</taxon>
        <taxon>Kolteria</taxon>
    </lineage>
</organism>
<accession>A0A518B651</accession>
<dbReference type="EMBL" id="CP036279">
    <property type="protein sequence ID" value="QDU62453.1"/>
    <property type="molecule type" value="Genomic_DNA"/>
</dbReference>
<sequence>MATNGHGFGTEKTSHGSSLANRRKGTLRRWAGARVTWTALAMLLVGCGGSEVDVGPTGDVKGTVVHAGKPVNQGLVTFQDTARGQVHQAKLDMDGAYALPKVPVGHYTVVIMPLPPIGEMREDGRPPALPDPVNIPPVYRSGVTTPLTTEVTEGEVSYDIVLEN</sequence>
<protein>
    <recommendedName>
        <fullName evidence="4">Carboxypeptidase regulatory-like domain-containing protein</fullName>
    </recommendedName>
</protein>
<dbReference type="AlphaFoldDB" id="A0A518B651"/>
<feature type="region of interest" description="Disordered" evidence="1">
    <location>
        <begin position="1"/>
        <end position="24"/>
    </location>
</feature>